<accession>A0ABZ0Z2D8</accession>
<sequence length="184" mass="21386">MKIKRNISINNNISLFFKEINDTDKICSDNCIRENLNIIFGLQYKFSKTYKYIQDLENYLKYINGSDIKLPSYFIDYDKGNFTFILAGSRFRQHNISYNPLTNMLVLPYIFGESAFKCIHPSAYSEGDIKCIQNFCKNTSYAGPIQLHIFAGASEIYLNNITKYLNTINPLKYITFKNETTGKH</sequence>
<organism evidence="1 2">
    <name type="scientific">phage Lak_Megaphage_Sonny</name>
    <dbReference type="NCBI Taxonomy" id="3109229"/>
    <lineage>
        <taxon>Viruses</taxon>
        <taxon>Duplodnaviria</taxon>
        <taxon>Heunggongvirae</taxon>
        <taxon>Uroviricota</taxon>
        <taxon>Caudoviricetes</taxon>
        <taxon>Caudoviricetes code 15 clade</taxon>
    </lineage>
</organism>
<evidence type="ECO:0000313" key="2">
    <source>
        <dbReference type="Proteomes" id="UP001358193"/>
    </source>
</evidence>
<dbReference type="EMBL" id="OR769223">
    <property type="protein sequence ID" value="WQJ53358.1"/>
    <property type="molecule type" value="Genomic_DNA"/>
</dbReference>
<name>A0ABZ0Z2D8_9CAUD</name>
<evidence type="ECO:0000313" key="1">
    <source>
        <dbReference type="EMBL" id="WQJ53358.1"/>
    </source>
</evidence>
<dbReference type="Proteomes" id="UP001358193">
    <property type="component" value="Segment"/>
</dbReference>
<keyword evidence="2" id="KW-1185">Reference proteome</keyword>
<reference evidence="1 2" key="1">
    <citation type="submission" date="2023-11" db="EMBL/GenBank/DDBJ databases">
        <authorList>
            <person name="Cook R."/>
            <person name="Crisci M."/>
            <person name="Pye H."/>
            <person name="Adriaenssens E."/>
            <person name="Santini J."/>
        </authorList>
    </citation>
    <scope>NUCLEOTIDE SEQUENCE [LARGE SCALE GENOMIC DNA]</scope>
    <source>
        <strain evidence="1">Lak_Megaphage_Sonny</strain>
    </source>
</reference>
<proteinExistence type="predicted"/>
<protein>
    <submittedName>
        <fullName evidence="1">Uncharacterized protein</fullName>
    </submittedName>
</protein>